<gene>
    <name evidence="1" type="ORF">SAMN05216474_2068</name>
</gene>
<dbReference type="AlphaFoldDB" id="A0A1I7AGG0"/>
<protein>
    <recommendedName>
        <fullName evidence="3">DUF3575 domain-containing protein</fullName>
    </recommendedName>
</protein>
<evidence type="ECO:0008006" key="3">
    <source>
        <dbReference type="Google" id="ProtNLM"/>
    </source>
</evidence>
<keyword evidence="2" id="KW-1185">Reference proteome</keyword>
<organism evidence="1 2">
    <name type="scientific">Lishizhenia tianjinensis</name>
    <dbReference type="NCBI Taxonomy" id="477690"/>
    <lineage>
        <taxon>Bacteria</taxon>
        <taxon>Pseudomonadati</taxon>
        <taxon>Bacteroidota</taxon>
        <taxon>Flavobacteriia</taxon>
        <taxon>Flavobacteriales</taxon>
        <taxon>Crocinitomicaceae</taxon>
        <taxon>Lishizhenia</taxon>
    </lineage>
</organism>
<sequence length="154" mass="17128">MKTIVCVILSVFYTFCFSQSSIQTRRDSIFQPRALYANLSAGVRVISSMTAYYESTLRTRGNSRTYLKAGLGYYAVFGRGGMHVIGNLGWYGGGVKHKIECGGGLDYFILGDLQGAIPLSASLGYRFQKPQKRFLFRTGFSYPEGVYIGAGYRF</sequence>
<dbReference type="STRING" id="477690.SAMN05216474_2068"/>
<name>A0A1I7AGG0_9FLAO</name>
<dbReference type="EMBL" id="FPAS01000003">
    <property type="protein sequence ID" value="SFT74031.1"/>
    <property type="molecule type" value="Genomic_DNA"/>
</dbReference>
<evidence type="ECO:0000313" key="2">
    <source>
        <dbReference type="Proteomes" id="UP000236454"/>
    </source>
</evidence>
<evidence type="ECO:0000313" key="1">
    <source>
        <dbReference type="EMBL" id="SFT74031.1"/>
    </source>
</evidence>
<dbReference type="Proteomes" id="UP000236454">
    <property type="component" value="Unassembled WGS sequence"/>
</dbReference>
<reference evidence="1 2" key="1">
    <citation type="submission" date="2016-10" db="EMBL/GenBank/DDBJ databases">
        <authorList>
            <person name="de Groot N.N."/>
        </authorList>
    </citation>
    <scope>NUCLEOTIDE SEQUENCE [LARGE SCALE GENOMIC DNA]</scope>
    <source>
        <strain evidence="1 2">CGMCC 1.7005</strain>
    </source>
</reference>
<proteinExistence type="predicted"/>
<accession>A0A1I7AGG0</accession>